<dbReference type="EMBL" id="CM003603">
    <property type="protein sequence ID" value="KYP76080.1"/>
    <property type="molecule type" value="Genomic_DNA"/>
</dbReference>
<evidence type="ECO:0000256" key="2">
    <source>
        <dbReference type="ARBA" id="ARBA00038006"/>
    </source>
</evidence>
<accession>A0A151U9T0</accession>
<proteinExistence type="inferred from homology"/>
<organism evidence="5 6">
    <name type="scientific">Cajanus cajan</name>
    <name type="common">Pigeon pea</name>
    <name type="synonym">Cajanus indicus</name>
    <dbReference type="NCBI Taxonomy" id="3821"/>
    <lineage>
        <taxon>Eukaryota</taxon>
        <taxon>Viridiplantae</taxon>
        <taxon>Streptophyta</taxon>
        <taxon>Embryophyta</taxon>
        <taxon>Tracheophyta</taxon>
        <taxon>Spermatophyta</taxon>
        <taxon>Magnoliopsida</taxon>
        <taxon>eudicotyledons</taxon>
        <taxon>Gunneridae</taxon>
        <taxon>Pentapetalae</taxon>
        <taxon>rosids</taxon>
        <taxon>fabids</taxon>
        <taxon>Fabales</taxon>
        <taxon>Fabaceae</taxon>
        <taxon>Papilionoideae</taxon>
        <taxon>50 kb inversion clade</taxon>
        <taxon>NPAAA clade</taxon>
        <taxon>indigoferoid/millettioid clade</taxon>
        <taxon>Phaseoleae</taxon>
        <taxon>Cajanus</taxon>
    </lineage>
</organism>
<evidence type="ECO:0000256" key="3">
    <source>
        <dbReference type="SAM" id="Coils"/>
    </source>
</evidence>
<comment type="similarity">
    <text evidence="2">Belongs to the NET family.</text>
</comment>
<dbReference type="PANTHER" id="PTHR32258">
    <property type="entry name" value="PROTEIN NETWORKED 4A"/>
    <property type="match status" value="1"/>
</dbReference>
<evidence type="ECO:0000313" key="5">
    <source>
        <dbReference type="EMBL" id="KYP76080.1"/>
    </source>
</evidence>
<feature type="domain" description="NAB" evidence="4">
    <location>
        <begin position="1"/>
        <end position="58"/>
    </location>
</feature>
<dbReference type="Pfam" id="PF07765">
    <property type="entry name" value="KIP1"/>
    <property type="match status" value="1"/>
</dbReference>
<dbReference type="AlphaFoldDB" id="A0A151U9T0"/>
<gene>
    <name evidence="5" type="ORF">KK1_020302</name>
</gene>
<dbReference type="PROSITE" id="PS51774">
    <property type="entry name" value="NAB"/>
    <property type="match status" value="1"/>
</dbReference>
<dbReference type="OMA" id="QICLEER"/>
<dbReference type="InterPro" id="IPR011684">
    <property type="entry name" value="NAB"/>
</dbReference>
<keyword evidence="1 3" id="KW-0175">Coiled coil</keyword>
<reference evidence="5 6" key="1">
    <citation type="journal article" date="2012" name="Nat. Biotechnol.">
        <title>Draft genome sequence of pigeonpea (Cajanus cajan), an orphan legume crop of resource-poor farmers.</title>
        <authorList>
            <person name="Varshney R.K."/>
            <person name="Chen W."/>
            <person name="Li Y."/>
            <person name="Bharti A.K."/>
            <person name="Saxena R.K."/>
            <person name="Schlueter J.A."/>
            <person name="Donoghue M.T."/>
            <person name="Azam S."/>
            <person name="Fan G."/>
            <person name="Whaley A.M."/>
            <person name="Farmer A.D."/>
            <person name="Sheridan J."/>
            <person name="Iwata A."/>
            <person name="Tuteja R."/>
            <person name="Penmetsa R.V."/>
            <person name="Wu W."/>
            <person name="Upadhyaya H.D."/>
            <person name="Yang S.P."/>
            <person name="Shah T."/>
            <person name="Saxena K.B."/>
            <person name="Michael T."/>
            <person name="McCombie W.R."/>
            <person name="Yang B."/>
            <person name="Zhang G."/>
            <person name="Yang H."/>
            <person name="Wang J."/>
            <person name="Spillane C."/>
            <person name="Cook D.R."/>
            <person name="May G.D."/>
            <person name="Xu X."/>
            <person name="Jackson S.A."/>
        </authorList>
    </citation>
    <scope>NUCLEOTIDE SEQUENCE [LARGE SCALE GENOMIC DNA]</scope>
    <source>
        <strain evidence="6">cv. Asha</strain>
    </source>
</reference>
<sequence length="493" mass="56549">MERNVKQMLKLIEEGGDSFAQKAEMYYQKRPELISLVEEFYRGYKSLVERIDHNNNTPCDVLSLASCVSDNGSEPPSHMPSPRKMGRRICTNRAAGFDVFLGSGGNVQGFDACQKDGDGSSTTLTESDEDYDDASSINSLPGFFGSGNDQNNIHRRVMDLETELAEGKENNGEDLRGKIIAYEQELRNVNEKLRLSEGEISRLRIELEKYRSMESENLKGGDGLSSIGEGMRMGGDALELKKLEEELRLTKEKLESSEVQIVSLKFGATKSFETIQQLQEQLDLAQKDIASWKNKLNTQKRENSKLQERLAKMRNSIAERDQEIRNLKTSLSDVEQKIFFERANMKSEMTKLMGGQTLWEKKKELECQCQSSQEEIRNIHSEKVEMEGRLKGKIDKLKEDIEEKKRNIENVNVRLGVLKLERDNLNAEIDSLKEVINLRDNEIEKQRVVILESAEEKREAIRQLCFSLEHYRNGYKQLRQAFIWQKSVLLLAN</sequence>
<dbReference type="InterPro" id="IPR051861">
    <property type="entry name" value="NET_actin-binding_domain"/>
</dbReference>
<dbReference type="PANTHER" id="PTHR32258:SF3">
    <property type="entry name" value="PROTEIN NETWORKED 4A"/>
    <property type="match status" value="1"/>
</dbReference>
<feature type="coiled-coil region" evidence="3">
    <location>
        <begin position="362"/>
        <end position="442"/>
    </location>
</feature>
<protein>
    <recommendedName>
        <fullName evidence="4">NAB domain-containing protein</fullName>
    </recommendedName>
</protein>
<name>A0A151U9T0_CAJCA</name>
<dbReference type="STRING" id="3821.A0A151U9T0"/>
<evidence type="ECO:0000313" key="6">
    <source>
        <dbReference type="Proteomes" id="UP000075243"/>
    </source>
</evidence>
<dbReference type="Proteomes" id="UP000075243">
    <property type="component" value="Chromosome 1"/>
</dbReference>
<evidence type="ECO:0000256" key="1">
    <source>
        <dbReference type="ARBA" id="ARBA00023054"/>
    </source>
</evidence>
<dbReference type="Gramene" id="C.cajan_19721.t">
    <property type="protein sequence ID" value="C.cajan_19721.t.cds1"/>
    <property type="gene ID" value="C.cajan_19721"/>
</dbReference>
<feature type="coiled-coil region" evidence="3">
    <location>
        <begin position="172"/>
        <end position="213"/>
    </location>
</feature>
<evidence type="ECO:0000259" key="4">
    <source>
        <dbReference type="PROSITE" id="PS51774"/>
    </source>
</evidence>
<feature type="coiled-coil region" evidence="3">
    <location>
        <begin position="237"/>
        <end position="337"/>
    </location>
</feature>
<keyword evidence="6" id="KW-1185">Reference proteome</keyword>
<dbReference type="GO" id="GO:0003779">
    <property type="term" value="F:actin binding"/>
    <property type="evidence" value="ECO:0007669"/>
    <property type="project" value="InterPro"/>
</dbReference>